<keyword evidence="2" id="KW-1185">Reference proteome</keyword>
<dbReference type="RefSeq" id="WP_210045501.1">
    <property type="nucleotide sequence ID" value="NZ_JBHLVU010000004.1"/>
</dbReference>
<dbReference type="EMBL" id="JAHZIK010000475">
    <property type="protein sequence ID" value="MBW7455995.1"/>
    <property type="molecule type" value="Genomic_DNA"/>
</dbReference>
<dbReference type="Proteomes" id="UP001519887">
    <property type="component" value="Unassembled WGS sequence"/>
</dbReference>
<evidence type="ECO:0000313" key="1">
    <source>
        <dbReference type="EMBL" id="MBW7455995.1"/>
    </source>
</evidence>
<sequence>MEMFHFRGTADVIIARQRGRGIAKAIGFGLVDQTIIAYIISELAIKLNAFSEKGYMGIRTIAGCREESELGIEVRLFDQFHGLSRGQITNVEKLVDDMDMIRDRAHGTVMTFRKWLVSPLHID</sequence>
<protein>
    <submittedName>
        <fullName evidence="1">Uncharacterized protein</fullName>
    </submittedName>
</protein>
<gene>
    <name evidence="1" type="ORF">K0U00_18360</name>
</gene>
<organism evidence="1 2">
    <name type="scientific">Paenibacillus sepulcri</name>
    <dbReference type="NCBI Taxonomy" id="359917"/>
    <lineage>
        <taxon>Bacteria</taxon>
        <taxon>Bacillati</taxon>
        <taxon>Bacillota</taxon>
        <taxon>Bacilli</taxon>
        <taxon>Bacillales</taxon>
        <taxon>Paenibacillaceae</taxon>
        <taxon>Paenibacillus</taxon>
    </lineage>
</organism>
<reference evidence="1 2" key="1">
    <citation type="submission" date="2021-07" db="EMBL/GenBank/DDBJ databases">
        <title>Paenibacillus radiodurans sp. nov., isolated from the southeastern edge of Tengger Desert.</title>
        <authorList>
            <person name="Zhang G."/>
        </authorList>
    </citation>
    <scope>NUCLEOTIDE SEQUENCE [LARGE SCALE GENOMIC DNA]</scope>
    <source>
        <strain evidence="1 2">CCM 7311</strain>
    </source>
</reference>
<evidence type="ECO:0000313" key="2">
    <source>
        <dbReference type="Proteomes" id="UP001519887"/>
    </source>
</evidence>
<name>A0ABS7C548_9BACL</name>
<accession>A0ABS7C548</accession>
<proteinExistence type="predicted"/>
<comment type="caution">
    <text evidence="1">The sequence shown here is derived from an EMBL/GenBank/DDBJ whole genome shotgun (WGS) entry which is preliminary data.</text>
</comment>